<evidence type="ECO:0000313" key="15">
    <source>
        <dbReference type="EMBL" id="SNS14153.1"/>
    </source>
</evidence>
<dbReference type="GO" id="GO:0003677">
    <property type="term" value="F:DNA binding"/>
    <property type="evidence" value="ECO:0007669"/>
    <property type="project" value="UniProtKB-KW"/>
</dbReference>
<evidence type="ECO:0000259" key="14">
    <source>
        <dbReference type="PROSITE" id="PS51645"/>
    </source>
</evidence>
<keyword evidence="6" id="KW-0285">Flavoprotein</keyword>
<evidence type="ECO:0000256" key="10">
    <source>
        <dbReference type="ARBA" id="ARBA00023204"/>
    </source>
</evidence>
<dbReference type="PANTHER" id="PTHR10211">
    <property type="entry name" value="DEOXYRIBODIPYRIMIDINE PHOTOLYASE"/>
    <property type="match status" value="1"/>
</dbReference>
<sequence length="446" mass="49804">MHPARARLIHDRPQTQGPVLYWMHREMRAADNWALLHARELADQRRQPLAVAFCLAREYPLAALPHFAFLLHGLRHTAQELEALGVPFILLRGEPGQAVAQYARDARIGLLVTDADPAKPKRAWLADLLSRLQCPAMEVDSRNVAPARRVSDKAEYMARTIRPKIQRLLPEFLDPFPALQRQSLPWPGPAPATDWDVLLATFGPPPAHFPPGEAAARQRLDAFLRQGLPRYADERNTPVSPASSGLSPYLHFGQLSAQRAALAAMAANAAPQAREAFLEQLIVRRELAENFCLHTPHYDTVEAFPAWARQTLARHRADARPFLASEAQLDAAATPDPLWNAAQRQLLATGHMHGWLRMYWAKQILFWSPDAETALARVLRLNDTLSLDGRDVNGYAGAAWSIGGVHDRPWPERPVFGTVRSMTFSGAARKFDVRAFVSRWSGPEPA</sequence>
<evidence type="ECO:0000256" key="9">
    <source>
        <dbReference type="ARBA" id="ARBA00023125"/>
    </source>
</evidence>
<dbReference type="InterPro" id="IPR014729">
    <property type="entry name" value="Rossmann-like_a/b/a_fold"/>
</dbReference>
<protein>
    <recommendedName>
        <fullName evidence="5">Deoxyribodipyrimidine photo-lyase</fullName>
        <ecNumber evidence="4">4.1.99.3</ecNumber>
    </recommendedName>
    <alternativeName>
        <fullName evidence="12">DNA photolyase</fullName>
    </alternativeName>
</protein>
<dbReference type="InterPro" id="IPR006050">
    <property type="entry name" value="DNA_photolyase_N"/>
</dbReference>
<evidence type="ECO:0000256" key="4">
    <source>
        <dbReference type="ARBA" id="ARBA00013149"/>
    </source>
</evidence>
<dbReference type="Gene3D" id="1.25.40.80">
    <property type="match status" value="1"/>
</dbReference>
<evidence type="ECO:0000256" key="8">
    <source>
        <dbReference type="ARBA" id="ARBA00022827"/>
    </source>
</evidence>
<dbReference type="FunFam" id="1.10.579.10:FF:000002">
    <property type="entry name" value="Deoxyribodipyrimidine photolyase"/>
    <property type="match status" value="1"/>
</dbReference>
<keyword evidence="8" id="KW-0274">FAD</keyword>
<dbReference type="OrthoDB" id="9772484at2"/>
<name>A0A239C479_9BACT</name>
<dbReference type="PANTHER" id="PTHR10211:SF0">
    <property type="entry name" value="DEOXYRIBODIPYRIMIDINE PHOTO-LYASE"/>
    <property type="match status" value="1"/>
</dbReference>
<gene>
    <name evidence="15" type="ORF">SAMN04488503_2904</name>
</gene>
<dbReference type="InterPro" id="IPR052219">
    <property type="entry name" value="Photolyase_Class-2"/>
</dbReference>
<reference evidence="15 16" key="1">
    <citation type="submission" date="2017-06" db="EMBL/GenBank/DDBJ databases">
        <authorList>
            <person name="Kim H.J."/>
            <person name="Triplett B.A."/>
        </authorList>
    </citation>
    <scope>NUCLEOTIDE SEQUENCE [LARGE SCALE GENOMIC DNA]</scope>
    <source>
        <strain evidence="15 16">DSM 13116</strain>
    </source>
</reference>
<dbReference type="SUPFAM" id="SSF48173">
    <property type="entry name" value="Cryptochrome/photolyase FAD-binding domain"/>
    <property type="match status" value="1"/>
</dbReference>
<dbReference type="FunFam" id="3.40.50.620:FF:000110">
    <property type="entry name" value="Deoxyribodipyrimidine photolyase"/>
    <property type="match status" value="1"/>
</dbReference>
<dbReference type="InterPro" id="IPR036134">
    <property type="entry name" value="Crypto/Photolyase_FAD-like_sf"/>
</dbReference>
<evidence type="ECO:0000256" key="6">
    <source>
        <dbReference type="ARBA" id="ARBA00022630"/>
    </source>
</evidence>
<evidence type="ECO:0000256" key="2">
    <source>
        <dbReference type="ARBA" id="ARBA00001974"/>
    </source>
</evidence>
<comment type="similarity">
    <text evidence="3">Belongs to the DNA photolyase class-2 family.</text>
</comment>
<organism evidence="15 16">
    <name type="scientific">Humidesulfovibrio mexicanus</name>
    <dbReference type="NCBI Taxonomy" id="147047"/>
    <lineage>
        <taxon>Bacteria</taxon>
        <taxon>Pseudomonadati</taxon>
        <taxon>Thermodesulfobacteriota</taxon>
        <taxon>Desulfovibrionia</taxon>
        <taxon>Desulfovibrionales</taxon>
        <taxon>Desulfovibrionaceae</taxon>
        <taxon>Humidesulfovibrio</taxon>
    </lineage>
</organism>
<feature type="domain" description="Photolyase/cryptochrome alpha/beta" evidence="14">
    <location>
        <begin position="17"/>
        <end position="147"/>
    </location>
</feature>
<evidence type="ECO:0000313" key="16">
    <source>
        <dbReference type="Proteomes" id="UP000198324"/>
    </source>
</evidence>
<dbReference type="GO" id="GO:0000719">
    <property type="term" value="P:photoreactive repair"/>
    <property type="evidence" value="ECO:0007669"/>
    <property type="project" value="TreeGrafter"/>
</dbReference>
<accession>A0A239C479</accession>
<dbReference type="Proteomes" id="UP000198324">
    <property type="component" value="Unassembled WGS sequence"/>
</dbReference>
<keyword evidence="9" id="KW-0238">DNA-binding</keyword>
<keyword evidence="7" id="KW-0227">DNA damage</keyword>
<evidence type="ECO:0000256" key="5">
    <source>
        <dbReference type="ARBA" id="ARBA00014046"/>
    </source>
</evidence>
<dbReference type="InterPro" id="IPR036155">
    <property type="entry name" value="Crypto/Photolyase_N_sf"/>
</dbReference>
<evidence type="ECO:0000256" key="3">
    <source>
        <dbReference type="ARBA" id="ARBA00006409"/>
    </source>
</evidence>
<dbReference type="GO" id="GO:0003904">
    <property type="term" value="F:deoxyribodipyrimidine photo-lyase activity"/>
    <property type="evidence" value="ECO:0007669"/>
    <property type="project" value="UniProtKB-EC"/>
</dbReference>
<comment type="cofactor">
    <cofactor evidence="2">
        <name>FAD</name>
        <dbReference type="ChEBI" id="CHEBI:57692"/>
    </cofactor>
</comment>
<dbReference type="EMBL" id="FZOC01000007">
    <property type="protein sequence ID" value="SNS14153.1"/>
    <property type="molecule type" value="Genomic_DNA"/>
</dbReference>
<evidence type="ECO:0000256" key="11">
    <source>
        <dbReference type="ARBA" id="ARBA00023239"/>
    </source>
</evidence>
<keyword evidence="10" id="KW-0234">DNA repair</keyword>
<dbReference type="Pfam" id="PF00875">
    <property type="entry name" value="DNA_photolyase"/>
    <property type="match status" value="1"/>
</dbReference>
<comment type="cofactor">
    <cofactor evidence="1">
        <name>(6R)-5,10-methylene-5,6,7,8-tetrahydrofolate</name>
        <dbReference type="ChEBI" id="CHEBI:15636"/>
    </cofactor>
</comment>
<evidence type="ECO:0000256" key="1">
    <source>
        <dbReference type="ARBA" id="ARBA00001932"/>
    </source>
</evidence>
<keyword evidence="16" id="KW-1185">Reference proteome</keyword>
<dbReference type="Gene3D" id="3.40.50.620">
    <property type="entry name" value="HUPs"/>
    <property type="match status" value="1"/>
</dbReference>
<comment type="catalytic activity">
    <reaction evidence="13">
        <text>cyclobutadipyrimidine (in DNA) = 2 pyrimidine residues (in DNA).</text>
        <dbReference type="EC" id="4.1.99.3"/>
    </reaction>
</comment>
<keyword evidence="11 15" id="KW-0456">Lyase</keyword>
<dbReference type="RefSeq" id="WP_089275107.1">
    <property type="nucleotide sequence ID" value="NZ_FZOC01000007.1"/>
</dbReference>
<evidence type="ECO:0000256" key="12">
    <source>
        <dbReference type="ARBA" id="ARBA00031671"/>
    </source>
</evidence>
<dbReference type="Gene3D" id="1.10.579.10">
    <property type="entry name" value="DNA Cyclobutane Dipyrimidine Photolyase, subunit A, domain 3"/>
    <property type="match status" value="1"/>
</dbReference>
<dbReference type="SUPFAM" id="SSF52425">
    <property type="entry name" value="Cryptochrome/photolyase, N-terminal domain"/>
    <property type="match status" value="1"/>
</dbReference>
<evidence type="ECO:0000256" key="7">
    <source>
        <dbReference type="ARBA" id="ARBA00022763"/>
    </source>
</evidence>
<dbReference type="EC" id="4.1.99.3" evidence="4"/>
<dbReference type="PROSITE" id="PS51645">
    <property type="entry name" value="PHR_CRY_ALPHA_BETA"/>
    <property type="match status" value="1"/>
</dbReference>
<evidence type="ECO:0000256" key="13">
    <source>
        <dbReference type="ARBA" id="ARBA00033999"/>
    </source>
</evidence>
<proteinExistence type="inferred from homology"/>
<dbReference type="AlphaFoldDB" id="A0A239C479"/>